<evidence type="ECO:0000313" key="1">
    <source>
        <dbReference type="EMBL" id="MBC8317101.1"/>
    </source>
</evidence>
<sequence>MCQSLVHKVAQSKQLMAVADPEILILFESWLDELEEEVLNFLKINPDAGPRNLAENLGISESGASFLLAKLTRKK</sequence>
<accession>A0A8J6N9W6</accession>
<name>A0A8J6N9W6_9BACT</name>
<gene>
    <name evidence="1" type="ORF">H8E41_04290</name>
</gene>
<protein>
    <submittedName>
        <fullName evidence="1">Uncharacterized protein</fullName>
    </submittedName>
</protein>
<proteinExistence type="predicted"/>
<comment type="caution">
    <text evidence="1">The sequence shown here is derived from an EMBL/GenBank/DDBJ whole genome shotgun (WGS) entry which is preliminary data.</text>
</comment>
<dbReference type="EMBL" id="JACNJZ010000070">
    <property type="protein sequence ID" value="MBC8317101.1"/>
    <property type="molecule type" value="Genomic_DNA"/>
</dbReference>
<dbReference type="SUPFAM" id="SSF46785">
    <property type="entry name" value="Winged helix' DNA-binding domain"/>
    <property type="match status" value="1"/>
</dbReference>
<dbReference type="AlphaFoldDB" id="A0A8J6N9W6"/>
<reference evidence="1 2" key="1">
    <citation type="submission" date="2020-08" db="EMBL/GenBank/DDBJ databases">
        <title>Bridging the membrane lipid divide: bacteria of the FCB group superphylum have the potential to synthesize archaeal ether lipids.</title>
        <authorList>
            <person name="Villanueva L."/>
            <person name="Von Meijenfeldt F.A.B."/>
            <person name="Westbye A.B."/>
            <person name="Yadav S."/>
            <person name="Hopmans E.C."/>
            <person name="Dutilh B.E."/>
            <person name="Sinninghe Damste J.S."/>
        </authorList>
    </citation>
    <scope>NUCLEOTIDE SEQUENCE [LARGE SCALE GENOMIC DNA]</scope>
    <source>
        <strain evidence="1">NIOZ-UU47</strain>
    </source>
</reference>
<dbReference type="Proteomes" id="UP000614424">
    <property type="component" value="Unassembled WGS sequence"/>
</dbReference>
<organism evidence="1 2">
    <name type="scientific">Candidatus Desulfobia pelagia</name>
    <dbReference type="NCBI Taxonomy" id="2841692"/>
    <lineage>
        <taxon>Bacteria</taxon>
        <taxon>Pseudomonadati</taxon>
        <taxon>Thermodesulfobacteriota</taxon>
        <taxon>Desulfobulbia</taxon>
        <taxon>Desulfobulbales</taxon>
        <taxon>Desulfobulbaceae</taxon>
        <taxon>Candidatus Desulfobia</taxon>
    </lineage>
</organism>
<evidence type="ECO:0000313" key="2">
    <source>
        <dbReference type="Proteomes" id="UP000614424"/>
    </source>
</evidence>
<dbReference type="InterPro" id="IPR036390">
    <property type="entry name" value="WH_DNA-bd_sf"/>
</dbReference>